<evidence type="ECO:0000313" key="2">
    <source>
        <dbReference type="EMBL" id="MEE1946664.1"/>
    </source>
</evidence>
<feature type="transmembrane region" description="Helical" evidence="1">
    <location>
        <begin position="44"/>
        <end position="65"/>
    </location>
</feature>
<evidence type="ECO:0000256" key="1">
    <source>
        <dbReference type="SAM" id="Phobius"/>
    </source>
</evidence>
<protein>
    <submittedName>
        <fullName evidence="2">Cytochrome B</fullName>
    </submittedName>
</protein>
<dbReference type="Proteomes" id="UP001336835">
    <property type="component" value="Unassembled WGS sequence"/>
</dbReference>
<gene>
    <name evidence="2" type="ORF">VRU48_16185</name>
</gene>
<keyword evidence="1" id="KW-0812">Transmembrane</keyword>
<sequence length="147" mass="16425">MNDILKSAHSGWRYVVFILLVVAVINALSGWLSKKPYTEGNRKLNVFTLVSAHIQLLLGLAVYFLNGWYKIDSSVAMGRYWKMEHISMMILAIILITVGNSRSKKVADATAKHKNIAVFFGLGLIIIIATIFMMVKSDPSRTFFGVS</sequence>
<dbReference type="RefSeq" id="WP_330108962.1">
    <property type="nucleotide sequence ID" value="NZ_JAZDQT010000003.1"/>
</dbReference>
<keyword evidence="1" id="KW-1133">Transmembrane helix</keyword>
<name>A0ABU7IB20_9SPHI</name>
<evidence type="ECO:0000313" key="3">
    <source>
        <dbReference type="Proteomes" id="UP001336835"/>
    </source>
</evidence>
<keyword evidence="3" id="KW-1185">Reference proteome</keyword>
<dbReference type="EMBL" id="JAZDQT010000003">
    <property type="protein sequence ID" value="MEE1946664.1"/>
    <property type="molecule type" value="Genomic_DNA"/>
</dbReference>
<reference evidence="2 3" key="1">
    <citation type="submission" date="2024-01" db="EMBL/GenBank/DDBJ databases">
        <title>Pedobacter sp. nov., isolated from fresh soil.</title>
        <authorList>
            <person name="Le N.T.T."/>
        </authorList>
    </citation>
    <scope>NUCLEOTIDE SEQUENCE [LARGE SCALE GENOMIC DNA]</scope>
    <source>
        <strain evidence="2 3">KR3-3</strain>
    </source>
</reference>
<accession>A0ABU7IB20</accession>
<organism evidence="2 3">
    <name type="scientific">Pedobacter albus</name>
    <dbReference type="NCBI Taxonomy" id="3113905"/>
    <lineage>
        <taxon>Bacteria</taxon>
        <taxon>Pseudomonadati</taxon>
        <taxon>Bacteroidota</taxon>
        <taxon>Sphingobacteriia</taxon>
        <taxon>Sphingobacteriales</taxon>
        <taxon>Sphingobacteriaceae</taxon>
        <taxon>Pedobacter</taxon>
    </lineage>
</organism>
<feature type="transmembrane region" description="Helical" evidence="1">
    <location>
        <begin position="12"/>
        <end position="32"/>
    </location>
</feature>
<feature type="transmembrane region" description="Helical" evidence="1">
    <location>
        <begin position="85"/>
        <end position="103"/>
    </location>
</feature>
<keyword evidence="1" id="KW-0472">Membrane</keyword>
<proteinExistence type="predicted"/>
<comment type="caution">
    <text evidence="2">The sequence shown here is derived from an EMBL/GenBank/DDBJ whole genome shotgun (WGS) entry which is preliminary data.</text>
</comment>
<feature type="transmembrane region" description="Helical" evidence="1">
    <location>
        <begin position="115"/>
        <end position="135"/>
    </location>
</feature>